<reference evidence="2 3" key="1">
    <citation type="submission" date="2019-10" db="EMBL/GenBank/DDBJ databases">
        <title>Dictyobacter vulcani sp. nov., within the class Ktedonobacteria, isolated from soil of volcanic Mt. Zao.</title>
        <authorList>
            <person name="Zheng Y."/>
            <person name="Wang C.M."/>
            <person name="Sakai Y."/>
            <person name="Abe K."/>
            <person name="Yokota A."/>
            <person name="Yabe S."/>
        </authorList>
    </citation>
    <scope>NUCLEOTIDE SEQUENCE [LARGE SCALE GENOMIC DNA]</scope>
    <source>
        <strain evidence="2 3">W12</strain>
    </source>
</reference>
<dbReference type="RefSeq" id="WP_151759251.1">
    <property type="nucleotide sequence ID" value="NZ_BKZW01000004.1"/>
</dbReference>
<feature type="transmembrane region" description="Helical" evidence="1">
    <location>
        <begin position="198"/>
        <end position="214"/>
    </location>
</feature>
<name>A0A5J4KZY9_9CHLR</name>
<dbReference type="Proteomes" id="UP000326912">
    <property type="component" value="Unassembled WGS sequence"/>
</dbReference>
<sequence>MYSWQDIPITPQARTTILRTILIFFGICGPLMLSPLIFQIVFPFPYPPFALPDMPHRVAQIAFVVFWFLIWLLGLGYLTRLTVRSSRAQASGIPLALPRWITPAPPKLTLLYAIAILVSISIIEMLYQVIFLSKPFALRLFFDGMTVPIMIMVFTMSIQAFRANSGEQQGVQDPYAVLATVGYVFGMISFFFVGMLYLFSPPFALVGLVISIFGRRSSTRRTRANWGLWLSVVGLLAPIIVIMVSMALSHCSGIPGWDCSIPIGIDEFFY</sequence>
<protein>
    <submittedName>
        <fullName evidence="2">Uncharacterized protein</fullName>
    </submittedName>
</protein>
<feature type="transmembrane region" description="Helical" evidence="1">
    <location>
        <begin position="226"/>
        <end position="248"/>
    </location>
</feature>
<keyword evidence="1" id="KW-0812">Transmembrane</keyword>
<feature type="transmembrane region" description="Helical" evidence="1">
    <location>
        <begin position="21"/>
        <end position="46"/>
    </location>
</feature>
<accession>A0A5J4KZY9</accession>
<feature type="transmembrane region" description="Helical" evidence="1">
    <location>
        <begin position="136"/>
        <end position="154"/>
    </location>
</feature>
<comment type="caution">
    <text evidence="2">The sequence shown here is derived from an EMBL/GenBank/DDBJ whole genome shotgun (WGS) entry which is preliminary data.</text>
</comment>
<evidence type="ECO:0000256" key="1">
    <source>
        <dbReference type="SAM" id="Phobius"/>
    </source>
</evidence>
<proteinExistence type="predicted"/>
<gene>
    <name evidence="2" type="ORF">KDW_57910</name>
</gene>
<organism evidence="2 3">
    <name type="scientific">Dictyobacter vulcani</name>
    <dbReference type="NCBI Taxonomy" id="2607529"/>
    <lineage>
        <taxon>Bacteria</taxon>
        <taxon>Bacillati</taxon>
        <taxon>Chloroflexota</taxon>
        <taxon>Ktedonobacteria</taxon>
        <taxon>Ktedonobacterales</taxon>
        <taxon>Dictyobacteraceae</taxon>
        <taxon>Dictyobacter</taxon>
    </lineage>
</organism>
<keyword evidence="3" id="KW-1185">Reference proteome</keyword>
<keyword evidence="1" id="KW-0472">Membrane</keyword>
<feature type="transmembrane region" description="Helical" evidence="1">
    <location>
        <begin position="175"/>
        <end position="192"/>
    </location>
</feature>
<evidence type="ECO:0000313" key="2">
    <source>
        <dbReference type="EMBL" id="GER91629.1"/>
    </source>
</evidence>
<evidence type="ECO:0000313" key="3">
    <source>
        <dbReference type="Proteomes" id="UP000326912"/>
    </source>
</evidence>
<dbReference type="EMBL" id="BKZW01000004">
    <property type="protein sequence ID" value="GER91629.1"/>
    <property type="molecule type" value="Genomic_DNA"/>
</dbReference>
<dbReference type="AlphaFoldDB" id="A0A5J4KZY9"/>
<feature type="transmembrane region" description="Helical" evidence="1">
    <location>
        <begin position="109"/>
        <end position="130"/>
    </location>
</feature>
<keyword evidence="1" id="KW-1133">Transmembrane helix</keyword>
<feature type="transmembrane region" description="Helical" evidence="1">
    <location>
        <begin position="58"/>
        <end position="78"/>
    </location>
</feature>